<proteinExistence type="predicted"/>
<evidence type="ECO:0000313" key="2">
    <source>
        <dbReference type="EMBL" id="MFC3862937.1"/>
    </source>
</evidence>
<dbReference type="EMBL" id="JBHRZF010000218">
    <property type="protein sequence ID" value="MFC3862937.1"/>
    <property type="molecule type" value="Genomic_DNA"/>
</dbReference>
<gene>
    <name evidence="2" type="ORF">ACFOPQ_19425</name>
</gene>
<protein>
    <submittedName>
        <fullName evidence="2">Uncharacterized protein</fullName>
    </submittedName>
</protein>
<organism evidence="2 3">
    <name type="scientific">Deinococcus antarcticus</name>
    <dbReference type="NCBI Taxonomy" id="1298767"/>
    <lineage>
        <taxon>Bacteria</taxon>
        <taxon>Thermotogati</taxon>
        <taxon>Deinococcota</taxon>
        <taxon>Deinococci</taxon>
        <taxon>Deinococcales</taxon>
        <taxon>Deinococcaceae</taxon>
        <taxon>Deinococcus</taxon>
    </lineage>
</organism>
<dbReference type="RefSeq" id="WP_380080872.1">
    <property type="nucleotide sequence ID" value="NZ_JBHRZF010000218.1"/>
</dbReference>
<reference evidence="3" key="1">
    <citation type="journal article" date="2019" name="Int. J. Syst. Evol. Microbiol.">
        <title>The Global Catalogue of Microorganisms (GCM) 10K type strain sequencing project: providing services to taxonomists for standard genome sequencing and annotation.</title>
        <authorList>
            <consortium name="The Broad Institute Genomics Platform"/>
            <consortium name="The Broad Institute Genome Sequencing Center for Infectious Disease"/>
            <person name="Wu L."/>
            <person name="Ma J."/>
        </authorList>
    </citation>
    <scope>NUCLEOTIDE SEQUENCE [LARGE SCALE GENOMIC DNA]</scope>
    <source>
        <strain evidence="3">CCTCC AB 2013263</strain>
    </source>
</reference>
<feature type="region of interest" description="Disordered" evidence="1">
    <location>
        <begin position="1"/>
        <end position="44"/>
    </location>
</feature>
<evidence type="ECO:0000256" key="1">
    <source>
        <dbReference type="SAM" id="MobiDB-lite"/>
    </source>
</evidence>
<accession>A0ABV8AFA8</accession>
<name>A0ABV8AFA8_9DEIO</name>
<evidence type="ECO:0000313" key="3">
    <source>
        <dbReference type="Proteomes" id="UP001595748"/>
    </source>
</evidence>
<dbReference type="Proteomes" id="UP001595748">
    <property type="component" value="Unassembled WGS sequence"/>
</dbReference>
<keyword evidence="3" id="KW-1185">Reference proteome</keyword>
<comment type="caution">
    <text evidence="2">The sequence shown here is derived from an EMBL/GenBank/DDBJ whole genome shotgun (WGS) entry which is preliminary data.</text>
</comment>
<feature type="compositionally biased region" description="Cys residues" evidence="1">
    <location>
        <begin position="35"/>
        <end position="44"/>
    </location>
</feature>
<sequence length="44" mass="4809">MTGFYDPRQRDMSVSRRPQHRRDRSTAGTTSGSGNCCCAEESGG</sequence>